<evidence type="ECO:0000259" key="7">
    <source>
        <dbReference type="PROSITE" id="PS50199"/>
    </source>
</evidence>
<evidence type="ECO:0000313" key="8">
    <source>
        <dbReference type="EMBL" id="CAE0729735.1"/>
    </source>
</evidence>
<feature type="domain" description="RanBP2-type" evidence="7">
    <location>
        <begin position="3"/>
        <end position="32"/>
    </location>
</feature>
<feature type="region of interest" description="Disordered" evidence="6">
    <location>
        <begin position="26"/>
        <end position="135"/>
    </location>
</feature>
<dbReference type="PROSITE" id="PS50199">
    <property type="entry name" value="ZF_RANBP2_2"/>
    <property type="match status" value="1"/>
</dbReference>
<dbReference type="InterPro" id="IPR001876">
    <property type="entry name" value="Znf_RanBP2"/>
</dbReference>
<organism evidence="8">
    <name type="scientific">Pseudo-nitzschia australis</name>
    <dbReference type="NCBI Taxonomy" id="44445"/>
    <lineage>
        <taxon>Eukaryota</taxon>
        <taxon>Sar</taxon>
        <taxon>Stramenopiles</taxon>
        <taxon>Ochrophyta</taxon>
        <taxon>Bacillariophyta</taxon>
        <taxon>Bacillariophyceae</taxon>
        <taxon>Bacillariophycidae</taxon>
        <taxon>Bacillariales</taxon>
        <taxon>Bacillariaceae</taxon>
        <taxon>Pseudo-nitzschia</taxon>
    </lineage>
</organism>
<proteinExistence type="predicted"/>
<dbReference type="InterPro" id="IPR016163">
    <property type="entry name" value="Ald_DH_C"/>
</dbReference>
<dbReference type="Pfam" id="PF00171">
    <property type="entry name" value="Aldedh"/>
    <property type="match status" value="2"/>
</dbReference>
<name>A0A7S4ER65_9STRA</name>
<keyword evidence="3" id="KW-0862">Zinc</keyword>
<keyword evidence="4" id="KW-0560">Oxidoreductase</keyword>
<accession>A0A7S4ER65</accession>
<evidence type="ECO:0000256" key="4">
    <source>
        <dbReference type="ARBA" id="ARBA00023002"/>
    </source>
</evidence>
<dbReference type="PANTHER" id="PTHR11699">
    <property type="entry name" value="ALDEHYDE DEHYDROGENASE-RELATED"/>
    <property type="match status" value="1"/>
</dbReference>
<dbReference type="InterPro" id="IPR016162">
    <property type="entry name" value="Ald_DH_N"/>
</dbReference>
<evidence type="ECO:0000256" key="6">
    <source>
        <dbReference type="SAM" id="MobiDB-lite"/>
    </source>
</evidence>
<feature type="region of interest" description="Disordered" evidence="6">
    <location>
        <begin position="199"/>
        <end position="231"/>
    </location>
</feature>
<dbReference type="PROSITE" id="PS01358">
    <property type="entry name" value="ZF_RANBP2_1"/>
    <property type="match status" value="1"/>
</dbReference>
<feature type="compositionally biased region" description="Basic and acidic residues" evidence="6">
    <location>
        <begin position="45"/>
        <end position="59"/>
    </location>
</feature>
<dbReference type="InterPro" id="IPR016160">
    <property type="entry name" value="Ald_DH_CS_CYS"/>
</dbReference>
<evidence type="ECO:0000256" key="5">
    <source>
        <dbReference type="PROSITE-ProRule" id="PRU00322"/>
    </source>
</evidence>
<evidence type="ECO:0000256" key="3">
    <source>
        <dbReference type="ARBA" id="ARBA00022833"/>
    </source>
</evidence>
<keyword evidence="1" id="KW-0479">Metal-binding</keyword>
<sequence>MAESSSWTCPDCTLVNHVNKRRCGACKARKPVGGSINSSSRIHRYQVDKEEEPKEEGHRQQQQLEQQQALKPQTAKKKKATKQKPANEPISVAGARKSTRRSEIETKALATSVVDPDPDPDPARTDNGATALKTPVKSTVKIRNHIVAGSATKKVNRETSSKKKQISVKLLLTTEISPPVGSLVYRHVIAGWHDTYTQRSSTAGEKDYKESDNQELNINDRNVNGDCNDADDDGKNNLSTIHSVINPATNKASIYYQETSSQALEHAIQQATAIQERLYSCKGSSKSSLTTLLSLSIVDAAAWWSDPHESHKRAEVLTKIADLLKQNTDRLADLEVAQIGRPRKEMRFQLSRLHEWFLYYAALLRTGGGDGGGMSAPPFGGRDHVNLVRRVPLGVVAQITPFNHPLLIAVKKLAPALAAGNCVVLKPSEQAPASVVELALLCREAGLPEGVLSVVLGGKTIGEDLVSDPRIRKVDFTGGPLAGAAIGALAGKNIGKMTQELGGKAPMIVFAPKRGFNSDSSKTLWRKRPRRASPLKENSGDCDGDNNIEKNGDGTGAAEMDAYLDPIVNGCAFGAFIASGQTCIAGTRLLVQREIYPLVCEKLTHKIKNVILKEGMGDPFAMTTTFGPMIHKRQMEFVHSIVTSCTTKNAVNNVNNNLELLCGGKRYRGFQGEEAHLNEGNWYEPTLIAFHPGEGDDANSKTITDLHRTSPLFQKELFGPVLGILPFDDEEHAIQLANDSPFSLGCSIWTHDLVQAHFVADRVRAGIVWINDHHKNAPASPWGGLTKDSGVGKENGTEALLDYSQAKSLVIRTTPFDADWFRDPNARYN</sequence>
<feature type="region of interest" description="Disordered" evidence="6">
    <location>
        <begin position="520"/>
        <end position="553"/>
    </location>
</feature>
<dbReference type="SUPFAM" id="SSF53720">
    <property type="entry name" value="ALDH-like"/>
    <property type="match status" value="2"/>
</dbReference>
<evidence type="ECO:0000256" key="2">
    <source>
        <dbReference type="ARBA" id="ARBA00022771"/>
    </source>
</evidence>
<dbReference type="GO" id="GO:0008270">
    <property type="term" value="F:zinc ion binding"/>
    <property type="evidence" value="ECO:0007669"/>
    <property type="project" value="UniProtKB-KW"/>
</dbReference>
<dbReference type="InterPro" id="IPR016161">
    <property type="entry name" value="Ald_DH/histidinol_DH"/>
</dbReference>
<dbReference type="Gene3D" id="2.30.30.380">
    <property type="entry name" value="Zn-finger domain of Sec23/24"/>
    <property type="match status" value="1"/>
</dbReference>
<dbReference type="PROSITE" id="PS00070">
    <property type="entry name" value="ALDEHYDE_DEHYDR_CYS"/>
    <property type="match status" value="1"/>
</dbReference>
<dbReference type="Gene3D" id="3.40.309.10">
    <property type="entry name" value="Aldehyde Dehydrogenase, Chain A, domain 2"/>
    <property type="match status" value="1"/>
</dbReference>
<dbReference type="EMBL" id="HBIX01034455">
    <property type="protein sequence ID" value="CAE0729735.1"/>
    <property type="molecule type" value="Transcribed_RNA"/>
</dbReference>
<evidence type="ECO:0000256" key="1">
    <source>
        <dbReference type="ARBA" id="ARBA00022723"/>
    </source>
</evidence>
<feature type="compositionally biased region" description="Low complexity" evidence="6">
    <location>
        <begin position="60"/>
        <end position="73"/>
    </location>
</feature>
<dbReference type="InterPro" id="IPR015590">
    <property type="entry name" value="Aldehyde_DH_dom"/>
</dbReference>
<reference evidence="8" key="1">
    <citation type="submission" date="2021-01" db="EMBL/GenBank/DDBJ databases">
        <authorList>
            <person name="Corre E."/>
            <person name="Pelletier E."/>
            <person name="Niang G."/>
            <person name="Scheremetjew M."/>
            <person name="Finn R."/>
            <person name="Kale V."/>
            <person name="Holt S."/>
            <person name="Cochrane G."/>
            <person name="Meng A."/>
            <person name="Brown T."/>
            <person name="Cohen L."/>
        </authorList>
    </citation>
    <scope>NUCLEOTIDE SEQUENCE</scope>
    <source>
        <strain evidence="8">10249 10 AB</strain>
    </source>
</reference>
<dbReference type="AlphaFoldDB" id="A0A7S4ER65"/>
<protein>
    <recommendedName>
        <fullName evidence="7">RanBP2-type domain-containing protein</fullName>
    </recommendedName>
</protein>
<dbReference type="Gene3D" id="3.40.605.10">
    <property type="entry name" value="Aldehyde Dehydrogenase, Chain A, domain 1"/>
    <property type="match status" value="1"/>
</dbReference>
<dbReference type="SMART" id="SM00547">
    <property type="entry name" value="ZnF_RBZ"/>
    <property type="match status" value="1"/>
</dbReference>
<keyword evidence="2 5" id="KW-0863">Zinc-finger</keyword>
<gene>
    <name evidence="8" type="ORF">PAUS00366_LOCUS22520</name>
</gene>
<dbReference type="GO" id="GO:0016620">
    <property type="term" value="F:oxidoreductase activity, acting on the aldehyde or oxo group of donors, NAD or NADP as acceptor"/>
    <property type="evidence" value="ECO:0007669"/>
    <property type="project" value="InterPro"/>
</dbReference>
<feature type="compositionally biased region" description="Basic residues" evidence="6">
    <location>
        <begin position="524"/>
        <end position="533"/>
    </location>
</feature>